<organism evidence="2 3">
    <name type="scientific">Nocardia acididurans</name>
    <dbReference type="NCBI Taxonomy" id="2802282"/>
    <lineage>
        <taxon>Bacteria</taxon>
        <taxon>Bacillati</taxon>
        <taxon>Actinomycetota</taxon>
        <taxon>Actinomycetes</taxon>
        <taxon>Mycobacteriales</taxon>
        <taxon>Nocardiaceae</taxon>
        <taxon>Nocardia</taxon>
    </lineage>
</organism>
<protein>
    <recommendedName>
        <fullName evidence="4">DUF1772 domain-containing protein</fullName>
    </recommendedName>
</protein>
<keyword evidence="1" id="KW-1133">Transmembrane helix</keyword>
<dbReference type="EMBL" id="JAERRJ010000002">
    <property type="protein sequence ID" value="MBL1074357.1"/>
    <property type="molecule type" value="Genomic_DNA"/>
</dbReference>
<evidence type="ECO:0000313" key="3">
    <source>
        <dbReference type="Proteomes" id="UP000602198"/>
    </source>
</evidence>
<proteinExistence type="predicted"/>
<gene>
    <name evidence="2" type="ORF">JK358_08095</name>
</gene>
<name>A0ABS1M114_9NOCA</name>
<reference evidence="2 3" key="1">
    <citation type="submission" date="2021-01" db="EMBL/GenBank/DDBJ databases">
        <title>WGS of actinomycetes isolated from Thailand.</title>
        <authorList>
            <person name="Thawai C."/>
        </authorList>
    </citation>
    <scope>NUCLEOTIDE SEQUENCE [LARGE SCALE GENOMIC DNA]</scope>
    <source>
        <strain evidence="2 3">LPG 2</strain>
    </source>
</reference>
<feature type="transmembrane region" description="Helical" evidence="1">
    <location>
        <begin position="143"/>
        <end position="161"/>
    </location>
</feature>
<feature type="transmembrane region" description="Helical" evidence="1">
    <location>
        <begin position="90"/>
        <end position="110"/>
    </location>
</feature>
<evidence type="ECO:0008006" key="4">
    <source>
        <dbReference type="Google" id="ProtNLM"/>
    </source>
</evidence>
<accession>A0ABS1M114</accession>
<feature type="transmembrane region" description="Helical" evidence="1">
    <location>
        <begin position="64"/>
        <end position="83"/>
    </location>
</feature>
<evidence type="ECO:0000313" key="2">
    <source>
        <dbReference type="EMBL" id="MBL1074357.1"/>
    </source>
</evidence>
<keyword evidence="3" id="KW-1185">Reference proteome</keyword>
<evidence type="ECO:0000256" key="1">
    <source>
        <dbReference type="SAM" id="Phobius"/>
    </source>
</evidence>
<keyword evidence="1" id="KW-0472">Membrane</keyword>
<sequence>MARRLGEVSMKDRWAFPVLVLTATAGAFAAGLAWMTHMHHRALRFVDPARMADFDSGYERLSDLTVIPAGVLGVVGSMLLLWLRPRGVAPWLIGTTLLLQLSVFVSRIWLWGSWAEEVRAAGSVWRADGSPHESYVRYMDTNWVRILIITAYTLLAAGMVVRAGRPRRVPRE</sequence>
<comment type="caution">
    <text evidence="2">The sequence shown here is derived from an EMBL/GenBank/DDBJ whole genome shotgun (WGS) entry which is preliminary data.</text>
</comment>
<dbReference type="RefSeq" id="WP_201945152.1">
    <property type="nucleotide sequence ID" value="NZ_JAERRJ010000002.1"/>
</dbReference>
<keyword evidence="1" id="KW-0812">Transmembrane</keyword>
<dbReference type="Proteomes" id="UP000602198">
    <property type="component" value="Unassembled WGS sequence"/>
</dbReference>